<evidence type="ECO:0000256" key="5">
    <source>
        <dbReference type="ARBA" id="ARBA00022723"/>
    </source>
</evidence>
<keyword evidence="8" id="KW-0067">ATP-binding</keyword>
<gene>
    <name evidence="14" type="ORF">GCM10010470_04890</name>
</gene>
<keyword evidence="4" id="KW-0808">Transferase</keyword>
<evidence type="ECO:0000256" key="8">
    <source>
        <dbReference type="ARBA" id="ARBA00022840"/>
    </source>
</evidence>
<keyword evidence="12" id="KW-1208">Phospholipid metabolism</keyword>
<evidence type="ECO:0000256" key="2">
    <source>
        <dbReference type="ARBA" id="ARBA00005983"/>
    </source>
</evidence>
<sequence>MADYTALLNPISGGGRAAASWAPVARRLREAGAAVRVERTRSREHAVELAAAAAADGSTVVAVGGDGLVRDAACGVVAAGGALAVVPAGRGNDLARTLGIPDDPGALAELLLTTPPRAIDVLEVNGVIVPGNVYAGIDAVATAMINSSRWIPGPLLYRLAPVRAVLSWRPVRYTLTVDGRTRTMRGQTVVVGNSGAYGHGLRIVPPARLDDGLLDVLVVGDGPLRKIVSFMREAKAGTHLRRPEVGHETGREITLSADRPVPLCADGDQIGTLPATVRLLPAALRVIAPEPPAQPST</sequence>
<evidence type="ECO:0000259" key="13">
    <source>
        <dbReference type="PROSITE" id="PS50146"/>
    </source>
</evidence>
<dbReference type="SMART" id="SM00046">
    <property type="entry name" value="DAGKc"/>
    <property type="match status" value="1"/>
</dbReference>
<dbReference type="NCBIfam" id="TIGR00147">
    <property type="entry name" value="YegS/Rv2252/BmrU family lipid kinase"/>
    <property type="match status" value="1"/>
</dbReference>
<name>A0ABN3V2Y9_9PSEU</name>
<accession>A0ABN3V2Y9</accession>
<proteinExistence type="inferred from homology"/>
<dbReference type="InterPro" id="IPR017438">
    <property type="entry name" value="ATP-NAD_kinase_N"/>
</dbReference>
<keyword evidence="3" id="KW-0444">Lipid biosynthesis</keyword>
<evidence type="ECO:0000256" key="11">
    <source>
        <dbReference type="ARBA" id="ARBA00023209"/>
    </source>
</evidence>
<keyword evidence="11" id="KW-0594">Phospholipid biosynthesis</keyword>
<dbReference type="InterPro" id="IPR016064">
    <property type="entry name" value="NAD/diacylglycerol_kinase_sf"/>
</dbReference>
<comment type="similarity">
    <text evidence="2">Belongs to the diacylglycerol/lipid kinase family.</text>
</comment>
<dbReference type="InterPro" id="IPR001206">
    <property type="entry name" value="Diacylglycerol_kinase_cat_dom"/>
</dbReference>
<keyword evidence="6" id="KW-0547">Nucleotide-binding</keyword>
<keyword evidence="7 14" id="KW-0418">Kinase</keyword>
<evidence type="ECO:0000256" key="1">
    <source>
        <dbReference type="ARBA" id="ARBA00001946"/>
    </source>
</evidence>
<dbReference type="EMBL" id="BAAAUX010000002">
    <property type="protein sequence ID" value="GAA2775629.1"/>
    <property type="molecule type" value="Genomic_DNA"/>
</dbReference>
<evidence type="ECO:0000256" key="3">
    <source>
        <dbReference type="ARBA" id="ARBA00022516"/>
    </source>
</evidence>
<evidence type="ECO:0000256" key="4">
    <source>
        <dbReference type="ARBA" id="ARBA00022679"/>
    </source>
</evidence>
<evidence type="ECO:0000313" key="15">
    <source>
        <dbReference type="Proteomes" id="UP001500979"/>
    </source>
</evidence>
<dbReference type="Pfam" id="PF00781">
    <property type="entry name" value="DAGK_cat"/>
    <property type="match status" value="1"/>
</dbReference>
<dbReference type="SUPFAM" id="SSF111331">
    <property type="entry name" value="NAD kinase/diacylglycerol kinase-like"/>
    <property type="match status" value="1"/>
</dbReference>
<keyword evidence="5" id="KW-0479">Metal-binding</keyword>
<comment type="cofactor">
    <cofactor evidence="1">
        <name>Mg(2+)</name>
        <dbReference type="ChEBI" id="CHEBI:18420"/>
    </cofactor>
</comment>
<dbReference type="InterPro" id="IPR005218">
    <property type="entry name" value="Diacylglycerol/lipid_kinase"/>
</dbReference>
<dbReference type="RefSeq" id="WP_344677660.1">
    <property type="nucleotide sequence ID" value="NZ_BAAAUX010000002.1"/>
</dbReference>
<evidence type="ECO:0000256" key="9">
    <source>
        <dbReference type="ARBA" id="ARBA00022842"/>
    </source>
</evidence>
<evidence type="ECO:0000313" key="14">
    <source>
        <dbReference type="EMBL" id="GAA2775629.1"/>
    </source>
</evidence>
<comment type="caution">
    <text evidence="14">The sequence shown here is derived from an EMBL/GenBank/DDBJ whole genome shotgun (WGS) entry which is preliminary data.</text>
</comment>
<protein>
    <submittedName>
        <fullName evidence="14">Diacylglycerol kinase family protein</fullName>
    </submittedName>
</protein>
<dbReference type="InterPro" id="IPR045540">
    <property type="entry name" value="YegS/DAGK_C"/>
</dbReference>
<keyword evidence="15" id="KW-1185">Reference proteome</keyword>
<dbReference type="InterPro" id="IPR050187">
    <property type="entry name" value="Lipid_Phosphate_FormReg"/>
</dbReference>
<evidence type="ECO:0000256" key="12">
    <source>
        <dbReference type="ARBA" id="ARBA00023264"/>
    </source>
</evidence>
<dbReference type="PANTHER" id="PTHR12358">
    <property type="entry name" value="SPHINGOSINE KINASE"/>
    <property type="match status" value="1"/>
</dbReference>
<keyword evidence="9" id="KW-0460">Magnesium</keyword>
<evidence type="ECO:0000256" key="6">
    <source>
        <dbReference type="ARBA" id="ARBA00022741"/>
    </source>
</evidence>
<dbReference type="PANTHER" id="PTHR12358:SF106">
    <property type="entry name" value="LIPID KINASE YEGS"/>
    <property type="match status" value="1"/>
</dbReference>
<evidence type="ECO:0000256" key="7">
    <source>
        <dbReference type="ARBA" id="ARBA00022777"/>
    </source>
</evidence>
<evidence type="ECO:0000256" key="10">
    <source>
        <dbReference type="ARBA" id="ARBA00023098"/>
    </source>
</evidence>
<dbReference type="Pfam" id="PF19279">
    <property type="entry name" value="YegS_C"/>
    <property type="match status" value="1"/>
</dbReference>
<keyword evidence="10" id="KW-0443">Lipid metabolism</keyword>
<feature type="domain" description="DAGKc" evidence="13">
    <location>
        <begin position="1"/>
        <end position="131"/>
    </location>
</feature>
<dbReference type="PROSITE" id="PS50146">
    <property type="entry name" value="DAGK"/>
    <property type="match status" value="1"/>
</dbReference>
<organism evidence="14 15">
    <name type="scientific">Saccharopolyspora taberi</name>
    <dbReference type="NCBI Taxonomy" id="60895"/>
    <lineage>
        <taxon>Bacteria</taxon>
        <taxon>Bacillati</taxon>
        <taxon>Actinomycetota</taxon>
        <taxon>Actinomycetes</taxon>
        <taxon>Pseudonocardiales</taxon>
        <taxon>Pseudonocardiaceae</taxon>
        <taxon>Saccharopolyspora</taxon>
    </lineage>
</organism>
<reference evidence="14 15" key="1">
    <citation type="journal article" date="2019" name="Int. J. Syst. Evol. Microbiol.">
        <title>The Global Catalogue of Microorganisms (GCM) 10K type strain sequencing project: providing services to taxonomists for standard genome sequencing and annotation.</title>
        <authorList>
            <consortium name="The Broad Institute Genomics Platform"/>
            <consortium name="The Broad Institute Genome Sequencing Center for Infectious Disease"/>
            <person name="Wu L."/>
            <person name="Ma J."/>
        </authorList>
    </citation>
    <scope>NUCLEOTIDE SEQUENCE [LARGE SCALE GENOMIC DNA]</scope>
    <source>
        <strain evidence="14 15">JCM 9383</strain>
    </source>
</reference>
<dbReference type="Gene3D" id="2.60.200.40">
    <property type="match status" value="1"/>
</dbReference>
<dbReference type="GO" id="GO:0016301">
    <property type="term" value="F:kinase activity"/>
    <property type="evidence" value="ECO:0007669"/>
    <property type="project" value="UniProtKB-KW"/>
</dbReference>
<dbReference type="Gene3D" id="3.40.50.10330">
    <property type="entry name" value="Probable inorganic polyphosphate/atp-NAD kinase, domain 1"/>
    <property type="match status" value="1"/>
</dbReference>
<dbReference type="Proteomes" id="UP001500979">
    <property type="component" value="Unassembled WGS sequence"/>
</dbReference>